<dbReference type="InterPro" id="IPR046368">
    <property type="entry name" value="Tag1"/>
</dbReference>
<gene>
    <name evidence="3" type="ORF">UMAG_02810</name>
</gene>
<dbReference type="GO" id="GO:0000329">
    <property type="term" value="C:fungal-type vacuole membrane"/>
    <property type="evidence" value="ECO:0007669"/>
    <property type="project" value="InterPro"/>
</dbReference>
<sequence>MSRRRSDRSFAGHHVQGQDSTDRLVGRSTPSLHNASSAASYQPGQPIGFLAARNTIYAKKLYSRKLRYCLFLLLPIATLIGLVILTGPVLFAVANHIVNVSVVHIESLQLNTTQPAPGQYPVNLKARVTKTGIFPARAYFRAPVNLYWRTVPPNSREIHIGTIDLDHLGVTSRGYGTLDQSNFLRNVSDDNLALFARYLVNADQATLKLNCSNVKPVAFGFLPSWHNIAISKHANIAGLKGLGDVKVLKLDVPSDAPQGGAIVDALGSLNNPSPFSILLGNADLEMMYKDMPLAEASLKDFYLANGVNQVPVNGRIYRQQGDENLAKLSELVSILTNDEAAPVAIRVKPTSETTPSWVRAAVDELKLVVPVKLPRPFNPIRSVSVGAVDVFVDPANSYAPTLNSNAVSAQVEIPFGLTVSVESAAVNIDVSTANDGLASLRGAQANASSALELIAPSTRGGTALVSLVNSTMSPATANQADANKSFQQLIRTITFGDTVNLTAKGTTAVTADSSIGRITLPALKIATTTTIQGLSGFTRSPLELLSFDIVGGSSSAVQVVASTKLSNPSEISVHILGDTSVDLALPNGAGVGRATISDLRMVPGENTLNATAAVSFNDRSKSLVQQYLQGKSSLVNVRGDAASTQAESLTPTLSGLKLNATISGLVDPLLLSAAVKILDTTAVVNNIADAIPSINNPFTAAIELKGSKGQASVLGLNVGHVDALNLQNSVLIPSRNEPDRTSKQPLPVSIDFDQPNAIFGLMRGLVVASGQNTAPLDYLMRVGGIKPVGVKQSSAASAIPSLSLRAAPFDGFSLPRYVMTALAAARADVNVNVDVLIGQYPLSTPFQQSGVNVTFDDSIEKLYSILGRPIMKAVIDAVQLDLLGIQVIDMAQSKVAVDVSASVSKIGPFDAVILLDKGVDVSWQGRLIGNVAMPNITIVPETTPIQTRAELTVADPGLMSELVKALIQQNSVDWTVSTPSMIIRAYDAVLNGPGMTKKTSIKAFDRFRNAVQLSTFDLPSNDPAGGIHITATASVRNPSNIGVNLDRLGVNFGLPTSILGEAGLANLLNMTPGATLDVNVAGRILPQSGQGLTDFSTVAQNYISNKPTTLMVHGVYAGPESVTWLSDGIKILEIPVTVPGIVLDPLKSVSMGNATLDFTQANGEWSPLLSTDTVRAAVEIPFGFPFGIDNVGGSFDILYGGQGAARLVLPGSVAMTENRTVSLAIQNAHMDIPGNYRRHFANNLGVDAVQDQSVGVGLDSNAVTALVSTASGAITVKNVPIHLDPALALNGFQGLRTSPIVISGLDVTGGTRDYVIAKVDASLVNPSQVHAIVGDVRMRVDYDNGGSIGDALVRNVDLPQGPNTLPVEAQLKLNSDIGRRLIKDFLTRGGPDIQATAHGTGQSTRYGSINPAVSTLSFGAAVARLNATLVTQAKLVVPPNVDKRLLVAATFVLQNPFSATITLLHAKASATSSSGVLLGTVDSNVNMVASGHSITTSPQFPVRVNPDLAAIIGFFEEQAKANNVDLGALLALLDSLKSRKNLDSSVAFAPAQNEGCPLNGATDVIGALQRTLQGTQLAADAQADVLVGQYRIDDVPVHLQPITLEVDDSVRYLIGPFGAPVVESLVDGLTLQVANISATHLTAESLDVRVSLAIGGIGPFAAQVSFGKPIEARYKGRRIGAINVPTFCFPADGRLDLDVRLDVTDQNGFGDFVSDLIAQPSIELEIFSDAIMANAYGVQFSKIRLSRSIGLQGLSGLRGVVARTVSVVGETATTLLVEADAVLPWPTSIRVELPTVDVNFAYNNVVLGSVRVPGGIILTPGSEIPLHVTGQVNQITNDGQRAALSALASRFISTNTSTVDVVGNSATDANGKTIPWLTRALKTLDLKVDVAGQNLNPVSRINLPDLSADLEGARDSGYLLPISTNRTEAVVSIPFNIHVGVVSASGTVYVANQGSAARAASLDLGSTALSGTIPGNNESTTLTLGLNNALLTAIDRGAYEQLLINVVSKPTAELQILGAVAAVVDLAVGRITVSDIKLDVPASLKSLDNLLGQLDVIGNVNVIGGTAEHGIAQINVTLHNPSVIAAKMPELSIPVTLDDVRIGRAVLQNLDLKPGDNAVSVLFYIQLEQPLGSPTAVKLMRQLIQPVPGTRDPYVTNLVAHNPAGAQPPVTNLAALNPALDTLNLKLDLKGLALELVQLVKISIEVLDLFAGPGGLPYVIADIDLQNDLPTALALNQIAADGSKAGSSKTYATLDHTFDPALVLPRAAATFVNPGKATGHVPDVLLPMGLLNSIDIVGSNLDLYIKKALIKIGGNDGYQLQGELTYLNVPATYSLTLAGAPIASLDSLGGLLSALSGVAGQLSPNQQKLLSDGLQNLGSGNIPGLVENGLKDLVCVLSDLPIPFLSQAGCAQASSSTTLSSTTSVSLPASASTATATTAPVSNANVPEADSRSSATPATTETAQSAPTAAAPTTAPSPSASASPAQAAPSSASNNNPLGGLLSGLSG</sequence>
<dbReference type="VEuPathDB" id="FungiDB:UMAG_02810"/>
<reference evidence="3 4" key="1">
    <citation type="journal article" date="2006" name="Nature">
        <title>Insights from the genome of the biotrophic fungal plant pathogen Ustilago maydis.</title>
        <authorList>
            <person name="Kamper J."/>
            <person name="Kahmann R."/>
            <person name="Bolker M."/>
            <person name="Ma L.J."/>
            <person name="Brefort T."/>
            <person name="Saville B.J."/>
            <person name="Banuett F."/>
            <person name="Kronstad J.W."/>
            <person name="Gold S.E."/>
            <person name="Muller O."/>
            <person name="Perlin M.H."/>
            <person name="Wosten H.A."/>
            <person name="de Vries R."/>
            <person name="Ruiz-Herrera J."/>
            <person name="Reynaga-Pena C.G."/>
            <person name="Snetselaar K."/>
            <person name="McCann M."/>
            <person name="Perez-Martin J."/>
            <person name="Feldbrugge M."/>
            <person name="Basse C.W."/>
            <person name="Steinberg G."/>
            <person name="Ibeas J.I."/>
            <person name="Holloman W."/>
            <person name="Guzman P."/>
            <person name="Farman M."/>
            <person name="Stajich J.E."/>
            <person name="Sentandreu R."/>
            <person name="Gonzalez-Prieto J.M."/>
            <person name="Kennell J.C."/>
            <person name="Molina L."/>
            <person name="Schirawski J."/>
            <person name="Mendoza-Mendoza A."/>
            <person name="Greilinger D."/>
            <person name="Munch K."/>
            <person name="Rossel N."/>
            <person name="Scherer M."/>
            <person name="Vranes M."/>
            <person name="Ladendorf O."/>
            <person name="Vincon V."/>
            <person name="Fuchs U."/>
            <person name="Sandrock B."/>
            <person name="Meng S."/>
            <person name="Ho E.C."/>
            <person name="Cahill M.J."/>
            <person name="Boyce K.J."/>
            <person name="Klose J."/>
            <person name="Klosterman S.J."/>
            <person name="Deelstra H.J."/>
            <person name="Ortiz-Castellanos L."/>
            <person name="Li W."/>
            <person name="Sanchez-Alonso P."/>
            <person name="Schreier P.H."/>
            <person name="Hauser-Hahn I."/>
            <person name="Vaupel M."/>
            <person name="Koopmann E."/>
            <person name="Friedrich G."/>
            <person name="Voss H."/>
            <person name="Schluter T."/>
            <person name="Margolis J."/>
            <person name="Platt D."/>
            <person name="Swimmer C."/>
            <person name="Gnirke A."/>
            <person name="Chen F."/>
            <person name="Vysotskaia V."/>
            <person name="Mannhaupt G."/>
            <person name="Guldener U."/>
            <person name="Munsterkotter M."/>
            <person name="Haase D."/>
            <person name="Oesterheld M."/>
            <person name="Mewes H.W."/>
            <person name="Mauceli E.W."/>
            <person name="DeCaprio D."/>
            <person name="Wade C.M."/>
            <person name="Butler J."/>
            <person name="Young S."/>
            <person name="Jaffe D.B."/>
            <person name="Calvo S."/>
            <person name="Nusbaum C."/>
            <person name="Galagan J."/>
            <person name="Birren B.W."/>
        </authorList>
    </citation>
    <scope>NUCLEOTIDE SEQUENCE [LARGE SCALE GENOMIC DNA]</scope>
    <source>
        <strain evidence="4">DSM 14603 / FGSC 9021 / UM521</strain>
    </source>
</reference>
<keyword evidence="2" id="KW-1133">Transmembrane helix</keyword>
<keyword evidence="2" id="KW-0472">Membrane</keyword>
<evidence type="ECO:0000256" key="2">
    <source>
        <dbReference type="SAM" id="Phobius"/>
    </source>
</evidence>
<dbReference type="eggNOG" id="ENOG502RP6J">
    <property type="taxonomic scope" value="Eukaryota"/>
</dbReference>
<keyword evidence="4" id="KW-1185">Reference proteome</keyword>
<feature type="compositionally biased region" description="Low complexity" evidence="1">
    <location>
        <begin position="2431"/>
        <end position="2442"/>
    </location>
</feature>
<organism evidence="3 4">
    <name type="scientific">Mycosarcoma maydis</name>
    <name type="common">Corn smut fungus</name>
    <name type="synonym">Ustilago maydis</name>
    <dbReference type="NCBI Taxonomy" id="5270"/>
    <lineage>
        <taxon>Eukaryota</taxon>
        <taxon>Fungi</taxon>
        <taxon>Dikarya</taxon>
        <taxon>Basidiomycota</taxon>
        <taxon>Ustilaginomycotina</taxon>
        <taxon>Ustilaginomycetes</taxon>
        <taxon>Ustilaginales</taxon>
        <taxon>Ustilaginaceae</taxon>
        <taxon>Mycosarcoma</taxon>
    </lineage>
</organism>
<dbReference type="GO" id="GO:0016020">
    <property type="term" value="C:membrane"/>
    <property type="evidence" value="ECO:0000318"/>
    <property type="project" value="GO_Central"/>
</dbReference>
<dbReference type="InParanoid" id="A0A0D1DZN2"/>
<evidence type="ECO:0000256" key="1">
    <source>
        <dbReference type="SAM" id="MobiDB-lite"/>
    </source>
</evidence>
<keyword evidence="2" id="KW-0812">Transmembrane</keyword>
<dbReference type="EMBL" id="CM003145">
    <property type="protein sequence ID" value="KIS69479.1"/>
    <property type="molecule type" value="Genomic_DNA"/>
</dbReference>
<feature type="compositionally biased region" description="Polar residues" evidence="1">
    <location>
        <begin position="28"/>
        <end position="40"/>
    </location>
</feature>
<dbReference type="RefSeq" id="XP_011389157.1">
    <property type="nucleotide sequence ID" value="XM_011390855.1"/>
</dbReference>
<name>A0A0D1DZN2_MYCMD</name>
<feature type="region of interest" description="Disordered" evidence="1">
    <location>
        <begin position="1"/>
        <end position="40"/>
    </location>
</feature>
<dbReference type="Pfam" id="PF12505">
    <property type="entry name" value="DUF3712"/>
    <property type="match status" value="5"/>
</dbReference>
<protein>
    <submittedName>
        <fullName evidence="3">Uncharacterized protein</fullName>
    </submittedName>
</protein>
<dbReference type="PANTHER" id="PTHR35895:SF1">
    <property type="entry name" value="LIPID-BINDING SERUM GLYCOPROTEIN C-TERMINAL DOMAIN-CONTAINING PROTEIN"/>
    <property type="match status" value="1"/>
</dbReference>
<dbReference type="OrthoDB" id="10039566at2759"/>
<dbReference type="PANTHER" id="PTHR35895">
    <property type="entry name" value="CHROMOSOME 16, WHOLE GENOME SHOTGUN SEQUENCE"/>
    <property type="match status" value="1"/>
</dbReference>
<evidence type="ECO:0000313" key="3">
    <source>
        <dbReference type="EMBL" id="KIS69479.1"/>
    </source>
</evidence>
<dbReference type="KEGG" id="uma:UMAG_02810"/>
<dbReference type="Proteomes" id="UP000000561">
    <property type="component" value="Chromosome 6"/>
</dbReference>
<feature type="transmembrane region" description="Helical" evidence="2">
    <location>
        <begin position="68"/>
        <end position="91"/>
    </location>
</feature>
<proteinExistence type="predicted"/>
<feature type="region of interest" description="Disordered" evidence="1">
    <location>
        <begin position="2431"/>
        <end position="2507"/>
    </location>
</feature>
<dbReference type="InterPro" id="IPR022185">
    <property type="entry name" value="DUF3712"/>
</dbReference>
<accession>A0A0D1DZN2</accession>
<feature type="compositionally biased region" description="Low complexity" evidence="1">
    <location>
        <begin position="2453"/>
        <end position="2507"/>
    </location>
</feature>
<evidence type="ECO:0000313" key="4">
    <source>
        <dbReference type="Proteomes" id="UP000000561"/>
    </source>
</evidence>
<dbReference type="GeneID" id="23563467"/>